<evidence type="ECO:0000313" key="4">
    <source>
        <dbReference type="Proteomes" id="UP000218387"/>
    </source>
</evidence>
<dbReference type="CDD" id="cd00093">
    <property type="entry name" value="HTH_XRE"/>
    <property type="match status" value="1"/>
</dbReference>
<dbReference type="SMART" id="SM00530">
    <property type="entry name" value="HTH_XRE"/>
    <property type="match status" value="1"/>
</dbReference>
<evidence type="ECO:0000256" key="1">
    <source>
        <dbReference type="SAM" id="Phobius"/>
    </source>
</evidence>
<gene>
    <name evidence="3" type="ORF">CPZ25_010835</name>
</gene>
<accession>A0A4P9CAE6</accession>
<dbReference type="EMBL" id="CP029487">
    <property type="protein sequence ID" value="QCT71801.1"/>
    <property type="molecule type" value="Genomic_DNA"/>
</dbReference>
<dbReference type="InterPro" id="IPR010982">
    <property type="entry name" value="Lambda_DNA-bd_dom_sf"/>
</dbReference>
<protein>
    <recommendedName>
        <fullName evidence="2">HTH cro/C1-type domain-containing protein</fullName>
    </recommendedName>
</protein>
<keyword evidence="1" id="KW-0472">Membrane</keyword>
<evidence type="ECO:0000259" key="2">
    <source>
        <dbReference type="PROSITE" id="PS50943"/>
    </source>
</evidence>
<feature type="domain" description="HTH cro/C1-type" evidence="2">
    <location>
        <begin position="52"/>
        <end position="101"/>
    </location>
</feature>
<keyword evidence="1" id="KW-1133">Transmembrane helix</keyword>
<dbReference type="AlphaFoldDB" id="A0A4P9CAE6"/>
<dbReference type="InterPro" id="IPR001387">
    <property type="entry name" value="Cro/C1-type_HTH"/>
</dbReference>
<keyword evidence="1" id="KW-0812">Transmembrane</keyword>
<dbReference type="Pfam" id="PF13560">
    <property type="entry name" value="HTH_31"/>
    <property type="match status" value="1"/>
</dbReference>
<dbReference type="Proteomes" id="UP000218387">
    <property type="component" value="Chromosome"/>
</dbReference>
<sequence>MQKNILYMKILALYFIKNKYIIFLLILKFTSERRKPMSQFSERLTTFVEATGFSIYQLSKKARIDRSTIHKVMVGERVPSADFYKKLCRALSLTPFEKRELDDLFKMAKIGDKVYYRRNSVKRLVEELAGNTYAPTEDVSGREYKAFPALDRGTQVIEGKNDINSVIIDVINDEIYHREAPHLAIALDFDHQFVYEYLYNAFVCAAGTVDIEHFIYLEKETSRNDAIQKNLRHLQYILSFSLCGRDGYHPYYSYTNADPAQAVTTFLPYFIITNRHVLKLSRSFKTAILYDDASIVDFYQQAADRLCRGLPKLTRRAEHIEDMYGWTRENLGDASLEPHPCLSLCLSGPRIEALVQPDIPGREAVCALAGEVYGPYHRGEKPLSRSFFSPEGLSAFMETGRICYFPESVVRCCRPEERKDFLREILAAVEGGETAFTLVDSDKFRTPLNVEIIKADEQQVIVQRFSEDSRQLNAVFIDEPGICEAFTDFFDYLPDSDLTLSREALINLLKSYL</sequence>
<dbReference type="GO" id="GO:0003677">
    <property type="term" value="F:DNA binding"/>
    <property type="evidence" value="ECO:0007669"/>
    <property type="project" value="InterPro"/>
</dbReference>
<dbReference type="SUPFAM" id="SSF47413">
    <property type="entry name" value="lambda repressor-like DNA-binding domains"/>
    <property type="match status" value="1"/>
</dbReference>
<dbReference type="KEGG" id="emt:CPZ25_010835"/>
<keyword evidence="4" id="KW-1185">Reference proteome</keyword>
<reference evidence="3 4" key="1">
    <citation type="submission" date="2018-05" db="EMBL/GenBank/DDBJ databases">
        <title>Genome comparison of Eubacterium sp.</title>
        <authorList>
            <person name="Feng Y."/>
            <person name="Sanchez-Andrea I."/>
            <person name="Stams A.J.M."/>
            <person name="De Vos W.M."/>
        </authorList>
    </citation>
    <scope>NUCLEOTIDE SEQUENCE [LARGE SCALE GENOMIC DNA]</scope>
    <source>
        <strain evidence="3 4">YI</strain>
    </source>
</reference>
<evidence type="ECO:0000313" key="3">
    <source>
        <dbReference type="EMBL" id="QCT71801.1"/>
    </source>
</evidence>
<proteinExistence type="predicted"/>
<name>A0A4P9CAE6_EUBML</name>
<dbReference type="Gene3D" id="1.10.260.40">
    <property type="entry name" value="lambda repressor-like DNA-binding domains"/>
    <property type="match status" value="1"/>
</dbReference>
<dbReference type="PROSITE" id="PS50943">
    <property type="entry name" value="HTH_CROC1"/>
    <property type="match status" value="1"/>
</dbReference>
<organism evidence="3 4">
    <name type="scientific">Eubacterium maltosivorans</name>
    <dbReference type="NCBI Taxonomy" id="2041044"/>
    <lineage>
        <taxon>Bacteria</taxon>
        <taxon>Bacillati</taxon>
        <taxon>Bacillota</taxon>
        <taxon>Clostridia</taxon>
        <taxon>Eubacteriales</taxon>
        <taxon>Eubacteriaceae</taxon>
        <taxon>Eubacterium</taxon>
    </lineage>
</organism>
<feature type="transmembrane region" description="Helical" evidence="1">
    <location>
        <begin position="6"/>
        <end position="27"/>
    </location>
</feature>